<dbReference type="AlphaFoldDB" id="A0A0L0NR69"/>
<evidence type="ECO:0000256" key="1">
    <source>
        <dbReference type="SAM" id="MobiDB-lite"/>
    </source>
</evidence>
<dbReference type="VEuPathDB" id="FungiDB:QG37_07539"/>
<dbReference type="Proteomes" id="UP000037122">
    <property type="component" value="Unassembled WGS sequence"/>
</dbReference>
<feature type="compositionally biased region" description="Basic and acidic residues" evidence="1">
    <location>
        <begin position="19"/>
        <end position="42"/>
    </location>
</feature>
<organism evidence="2 3">
    <name type="scientific">Candidozyma auris</name>
    <name type="common">Yeast</name>
    <name type="synonym">Candida auris</name>
    <dbReference type="NCBI Taxonomy" id="498019"/>
    <lineage>
        <taxon>Eukaryota</taxon>
        <taxon>Fungi</taxon>
        <taxon>Dikarya</taxon>
        <taxon>Ascomycota</taxon>
        <taxon>Saccharomycotina</taxon>
        <taxon>Pichiomycetes</taxon>
        <taxon>Metschnikowiaceae</taxon>
        <taxon>Candidozyma</taxon>
    </lineage>
</organism>
<comment type="caution">
    <text evidence="2">The sequence shown here is derived from an EMBL/GenBank/DDBJ whole genome shotgun (WGS) entry which is preliminary data.</text>
</comment>
<name>A0A0L0NR69_CANAR</name>
<gene>
    <name evidence="2" type="ORF">QG37_07539</name>
</gene>
<dbReference type="EMBL" id="LGST01000058">
    <property type="protein sequence ID" value="KND96180.1"/>
    <property type="molecule type" value="Genomic_DNA"/>
</dbReference>
<evidence type="ECO:0000313" key="3">
    <source>
        <dbReference type="Proteomes" id="UP000037122"/>
    </source>
</evidence>
<proteinExistence type="predicted"/>
<protein>
    <submittedName>
        <fullName evidence="2">Uncharacterized protein</fullName>
    </submittedName>
</protein>
<evidence type="ECO:0000313" key="2">
    <source>
        <dbReference type="EMBL" id="KND96180.1"/>
    </source>
</evidence>
<reference evidence="3" key="1">
    <citation type="journal article" date="2015" name="BMC Genomics">
        <title>Draft genome of a commonly misdiagnosed multidrug resistant pathogen Candida auris.</title>
        <authorList>
            <person name="Chatterjee S."/>
            <person name="Alampalli S.V."/>
            <person name="Nageshan R.K."/>
            <person name="Chettiar S.T."/>
            <person name="Joshi S."/>
            <person name="Tatu U.S."/>
        </authorList>
    </citation>
    <scope>NUCLEOTIDE SEQUENCE [LARGE SCALE GENOMIC DNA]</scope>
    <source>
        <strain evidence="3">6684</strain>
    </source>
</reference>
<accession>A0A0L0NR69</accession>
<sequence length="42" mass="4723">MGCGMAWGGKKPRGSSCGYKEHKAEEAIREREREEEKKGKVV</sequence>
<feature type="region of interest" description="Disordered" evidence="1">
    <location>
        <begin position="1"/>
        <end position="42"/>
    </location>
</feature>